<dbReference type="Proteomes" id="UP000001745">
    <property type="component" value="Unassembled WGS sequence"/>
</dbReference>
<gene>
    <name evidence="1" type="ORF">TSTA_126830</name>
</gene>
<reference evidence="2" key="1">
    <citation type="journal article" date="2015" name="Genome Announc.">
        <title>Genome sequence of the AIDS-associated pathogen Penicillium marneffei (ATCC18224) and its near taxonomic relative Talaromyces stipitatus (ATCC10500).</title>
        <authorList>
            <person name="Nierman W.C."/>
            <person name="Fedorova-Abrams N.D."/>
            <person name="Andrianopoulos A."/>
        </authorList>
    </citation>
    <scope>NUCLEOTIDE SEQUENCE [LARGE SCALE GENOMIC DNA]</scope>
    <source>
        <strain evidence="2">ATCC 10500 / CBS 375.48 / QM 6759 / NRRL 1006</strain>
    </source>
</reference>
<organism evidence="1 2">
    <name type="scientific">Talaromyces stipitatus (strain ATCC 10500 / CBS 375.48 / QM 6759 / NRRL 1006)</name>
    <name type="common">Penicillium stipitatum</name>
    <dbReference type="NCBI Taxonomy" id="441959"/>
    <lineage>
        <taxon>Eukaryota</taxon>
        <taxon>Fungi</taxon>
        <taxon>Dikarya</taxon>
        <taxon>Ascomycota</taxon>
        <taxon>Pezizomycotina</taxon>
        <taxon>Eurotiomycetes</taxon>
        <taxon>Eurotiomycetidae</taxon>
        <taxon>Eurotiales</taxon>
        <taxon>Trichocomaceae</taxon>
        <taxon>Talaromyces</taxon>
        <taxon>Talaromyces sect. Talaromyces</taxon>
    </lineage>
</organism>
<dbReference type="HOGENOM" id="CLU_005533_11_0_1"/>
<dbReference type="InterPro" id="IPR036390">
    <property type="entry name" value="WH_DNA-bd_sf"/>
</dbReference>
<dbReference type="eggNOG" id="KOG3178">
    <property type="taxonomic scope" value="Eukaryota"/>
</dbReference>
<evidence type="ECO:0000313" key="1">
    <source>
        <dbReference type="EMBL" id="EED18975.1"/>
    </source>
</evidence>
<dbReference type="PANTHER" id="PTHR43712">
    <property type="entry name" value="PUTATIVE (AFU_ORTHOLOGUE AFUA_4G14580)-RELATED"/>
    <property type="match status" value="1"/>
</dbReference>
<dbReference type="RefSeq" id="XP_002482967.1">
    <property type="nucleotide sequence ID" value="XM_002482922.1"/>
</dbReference>
<dbReference type="OrthoDB" id="1606438at2759"/>
<dbReference type="AlphaFoldDB" id="B8MCS3"/>
<dbReference type="PhylomeDB" id="B8MCS3"/>
<keyword evidence="2" id="KW-1185">Reference proteome</keyword>
<dbReference type="VEuPathDB" id="FungiDB:TSTA_126830"/>
<dbReference type="EMBL" id="EQ962655">
    <property type="protein sequence ID" value="EED18975.1"/>
    <property type="molecule type" value="Genomic_DNA"/>
</dbReference>
<proteinExistence type="predicted"/>
<name>B8MCS3_TALSN</name>
<protein>
    <recommendedName>
        <fullName evidence="3">O-methyltransferase</fullName>
    </recommendedName>
</protein>
<dbReference type="InParanoid" id="B8MCS3"/>
<evidence type="ECO:0000313" key="2">
    <source>
        <dbReference type="Proteomes" id="UP000001745"/>
    </source>
</evidence>
<dbReference type="PANTHER" id="PTHR43712:SF15">
    <property type="entry name" value="MONODICTYPHENONE CLUSTER TRANSCRIPTIONAL COACTIVATOR MDPA"/>
    <property type="match status" value="1"/>
</dbReference>
<evidence type="ECO:0008006" key="3">
    <source>
        <dbReference type="Google" id="ProtNLM"/>
    </source>
</evidence>
<dbReference type="InterPro" id="IPR036388">
    <property type="entry name" value="WH-like_DNA-bd_sf"/>
</dbReference>
<sequence length="435" mass="48243">MTDLLQLEVHARELLTSLNHFSTHRQDDRSTLSPPEELELSDSARESALATIAKIQVILSGPSDFIHQMTTQTQILACMRWMGEFHVLAYIPQDGSALMKDISDLINVSESQLCRIIRMVTPMGFLKEPQPGYVAHSALSASFASKQSYVDAMMFLANTLAPAALGMATAQHDSEYHEHARNSLCNHESAISTTFSSIDKTQLPLLQRRWHAYLRHGMGYFCDTATDILTCLEPFRMEKALIVEVGARSTERATILAKLYPMLHITVQLRPTCSTSGKNRVTASNVDRMRPPRITILDRVPGSPQPIQDAAVYIINLPLPDPGMPPSPLAMQIRAEMMAHLNTLRTNRSATMVLVVPSLSDCGAESGKSVSLAGIRDFSLLQLANEREMRLTEIIDLLHKMSDSEGRLVLVNKVISAGRYGIVGLEVKYQAYADR</sequence>
<accession>B8MCS3</accession>
<dbReference type="OMA" id="LLACIQW"/>
<dbReference type="STRING" id="441959.B8MCS3"/>
<dbReference type="SUPFAM" id="SSF46785">
    <property type="entry name" value="Winged helix' DNA-binding domain"/>
    <property type="match status" value="1"/>
</dbReference>
<dbReference type="GeneID" id="8099110"/>
<dbReference type="Gene3D" id="1.10.10.10">
    <property type="entry name" value="Winged helix-like DNA-binding domain superfamily/Winged helix DNA-binding domain"/>
    <property type="match status" value="1"/>
</dbReference>